<gene>
    <name evidence="2" type="ORF">ADL12_18995</name>
</gene>
<organism evidence="2 3">
    <name type="scientific">Streptomyces regalis</name>
    <dbReference type="NCBI Taxonomy" id="68262"/>
    <lineage>
        <taxon>Bacteria</taxon>
        <taxon>Bacillati</taxon>
        <taxon>Actinomycetota</taxon>
        <taxon>Actinomycetes</taxon>
        <taxon>Kitasatosporales</taxon>
        <taxon>Streptomycetaceae</taxon>
        <taxon>Streptomyces</taxon>
    </lineage>
</organism>
<name>A0A0X3UX81_9ACTN</name>
<evidence type="ECO:0000313" key="2">
    <source>
        <dbReference type="EMBL" id="KUL36502.1"/>
    </source>
</evidence>
<sequence length="307" mass="34403">MTAALAAFSEGPESYDFAVHHAGIAAEHLLKAYLASLHPALIVEARDFDSLLHATGHPAHASAPASRVKTIGLVEAHARVHKILRSQLPVGKQALDPVANARNGVAHSGIHDVAEVQTVFTTCLRLIDPLLIELKIDPDTYWGDYRSLHDRLIEERVRAARIRLEVKLAKSRAIFEQRYGHLGTNEREIVLATITKHSHVYMEHNEERPCPACGSKGWLIGTTHVDSTNEPVVVFTPYVFACSACDLDVENEEFWELGDLSDEVVLDDPPEVFYENWEPDYDFVPDDPEDPTIDANWEPDEDSYRDR</sequence>
<comment type="caution">
    <text evidence="2">The sequence shown here is derived from an EMBL/GenBank/DDBJ whole genome shotgun (WGS) entry which is preliminary data.</text>
</comment>
<dbReference type="EMBL" id="LLZG01000135">
    <property type="protein sequence ID" value="KUL36502.1"/>
    <property type="molecule type" value="Genomic_DNA"/>
</dbReference>
<feature type="region of interest" description="Disordered" evidence="1">
    <location>
        <begin position="278"/>
        <end position="307"/>
    </location>
</feature>
<dbReference type="Proteomes" id="UP000053923">
    <property type="component" value="Unassembled WGS sequence"/>
</dbReference>
<reference evidence="3" key="1">
    <citation type="submission" date="2015-10" db="EMBL/GenBank/DDBJ databases">
        <authorList>
            <person name="Ju K.-S."/>
            <person name="Doroghazi J.R."/>
            <person name="Metcalf W.W."/>
        </authorList>
    </citation>
    <scope>NUCLEOTIDE SEQUENCE [LARGE SCALE GENOMIC DNA]</scope>
    <source>
        <strain evidence="3">NRRL 3151</strain>
    </source>
</reference>
<dbReference type="AlphaFoldDB" id="A0A0X3UX81"/>
<keyword evidence="3" id="KW-1185">Reference proteome</keyword>
<proteinExistence type="predicted"/>
<accession>A0A0X3UX81</accession>
<evidence type="ECO:0000313" key="3">
    <source>
        <dbReference type="Proteomes" id="UP000053923"/>
    </source>
</evidence>
<protein>
    <submittedName>
        <fullName evidence="2">Uncharacterized protein</fullName>
    </submittedName>
</protein>
<feature type="compositionally biased region" description="Acidic residues" evidence="1">
    <location>
        <begin position="278"/>
        <end position="301"/>
    </location>
</feature>
<evidence type="ECO:0000256" key="1">
    <source>
        <dbReference type="SAM" id="MobiDB-lite"/>
    </source>
</evidence>